<sequence length="663" mass="73042">MRNSVIKRMYGGFAIITALFLITIMMMTQAMNTLHSKFERVSQSSLPLVSLSNQTSVGLLSADKSFKDFLTTENKQRMENMRKNFTLSKQKFTETLEQLAVSSKLYPSLSAPLDQLIDLQDSYFNEAQEAMNNYESMFSSQEQVQLSSRRFQKLNTELSLGLKELLADQSSISVKVMGESYFSKLKDAEVITSDALASSDPEVVTQAVAKNRKTVAHLNYAFRGLVTQLPQLEALFGGSIKQFTQDVGLKGGVLDQYSQYLIARAALYDNIANQAEKIDSSMNVLRQFTTTATTNLNQSLLQAGEVYNQGVIKAVGIAVFVIVLAVMIGYHISSTVRVPLKHILNTLEGLTKGDMKQRIEVRYNNEFSAVSGHINSLADSLQDVLLQLNDASEKLAETTIDNEQTSAQAQIQLNSQREQAADVATAMTQMSHSVQEVAQSAQNTLNMVQQVETASDQGRHIMNSNISTINQLEKRLNESVCAVTELQNMSSQIGSILDVIRNIAEQTNLLALNAAIEAARAGEQGRGFAVVADEVRVLASKTTQSTIEIESMISTLQSKSHSASQVIQSCVSDMEVSVEQALSANGAMEELQALIIEIRQMSTHISQAAVEQSTTSANIARNLEEINSLNNKNYQAMVNITQANESLTQLVQRQNIIVHQFQL</sequence>
<evidence type="ECO:0000313" key="8">
    <source>
        <dbReference type="EMBL" id="GEM74863.1"/>
    </source>
</evidence>
<comment type="similarity">
    <text evidence="3">Belongs to the methyl-accepting chemotaxis (MCP) protein family.</text>
</comment>
<dbReference type="SMART" id="SM00283">
    <property type="entry name" value="MA"/>
    <property type="match status" value="1"/>
</dbReference>
<dbReference type="RefSeq" id="WP_039979076.1">
    <property type="nucleotide sequence ID" value="NZ_BAOJ01000009.1"/>
</dbReference>
<comment type="subcellular location">
    <subcellularLocation>
        <location evidence="1">Membrane</location>
    </subcellularLocation>
</comment>
<evidence type="ECO:0000256" key="3">
    <source>
        <dbReference type="ARBA" id="ARBA00029447"/>
    </source>
</evidence>
<comment type="caution">
    <text evidence="8">The sequence shown here is derived from an EMBL/GenBank/DDBJ whole genome shotgun (WGS) entry which is preliminary data.</text>
</comment>
<dbReference type="SUPFAM" id="SSF58104">
    <property type="entry name" value="Methyl-accepting chemotaxis protein (MCP) signaling domain"/>
    <property type="match status" value="1"/>
</dbReference>
<reference evidence="8 9" key="1">
    <citation type="submission" date="2019-07" db="EMBL/GenBank/DDBJ databases">
        <title>Whole genome shotgun sequence of Vibrio sagamiensis NBRC 104589.</title>
        <authorList>
            <person name="Hosoyama A."/>
            <person name="Uohara A."/>
            <person name="Ohji S."/>
            <person name="Ichikawa N."/>
        </authorList>
    </citation>
    <scope>NUCLEOTIDE SEQUENCE [LARGE SCALE GENOMIC DNA]</scope>
    <source>
        <strain evidence="8 9">NBRC 104589</strain>
    </source>
</reference>
<evidence type="ECO:0000313" key="9">
    <source>
        <dbReference type="Proteomes" id="UP000321922"/>
    </source>
</evidence>
<feature type="coiled-coil region" evidence="5">
    <location>
        <begin position="374"/>
        <end position="408"/>
    </location>
</feature>
<proteinExistence type="inferred from homology"/>
<dbReference type="PANTHER" id="PTHR32089:SF70">
    <property type="entry name" value="ENERGY TAXIS MODULATING METHYL ACCEPTING SENSORY TRANSDUCER"/>
    <property type="match status" value="1"/>
</dbReference>
<feature type="domain" description="Methyl-accepting transducer" evidence="6">
    <location>
        <begin position="391"/>
        <end position="627"/>
    </location>
</feature>
<dbReference type="GO" id="GO:0007165">
    <property type="term" value="P:signal transduction"/>
    <property type="evidence" value="ECO:0007669"/>
    <property type="project" value="UniProtKB-KW"/>
</dbReference>
<dbReference type="PANTHER" id="PTHR32089">
    <property type="entry name" value="METHYL-ACCEPTING CHEMOTAXIS PROTEIN MCPB"/>
    <property type="match status" value="1"/>
</dbReference>
<name>A0A511QC39_9VIBR</name>
<protein>
    <submittedName>
        <fullName evidence="8">Methyl-accepting chemotaxis protein</fullName>
    </submittedName>
</protein>
<dbReference type="Proteomes" id="UP000321922">
    <property type="component" value="Unassembled WGS sequence"/>
</dbReference>
<dbReference type="InterPro" id="IPR004089">
    <property type="entry name" value="MCPsignal_dom"/>
</dbReference>
<dbReference type="AlphaFoldDB" id="A0A511QC39"/>
<evidence type="ECO:0000259" key="7">
    <source>
        <dbReference type="PROSITE" id="PS50885"/>
    </source>
</evidence>
<keyword evidence="9" id="KW-1185">Reference proteome</keyword>
<evidence type="ECO:0000259" key="6">
    <source>
        <dbReference type="PROSITE" id="PS50111"/>
    </source>
</evidence>
<gene>
    <name evidence="8" type="ORF">VSA01S_09750</name>
</gene>
<evidence type="ECO:0000256" key="4">
    <source>
        <dbReference type="PROSITE-ProRule" id="PRU00284"/>
    </source>
</evidence>
<keyword evidence="2 4" id="KW-0807">Transducer</keyword>
<dbReference type="PROSITE" id="PS50885">
    <property type="entry name" value="HAMP"/>
    <property type="match status" value="1"/>
</dbReference>
<dbReference type="CDD" id="cd06225">
    <property type="entry name" value="HAMP"/>
    <property type="match status" value="1"/>
</dbReference>
<evidence type="ECO:0000256" key="5">
    <source>
        <dbReference type="SAM" id="Coils"/>
    </source>
</evidence>
<feature type="domain" description="HAMP" evidence="7">
    <location>
        <begin position="334"/>
        <end position="386"/>
    </location>
</feature>
<dbReference type="GO" id="GO:0006935">
    <property type="term" value="P:chemotaxis"/>
    <property type="evidence" value="ECO:0007669"/>
    <property type="project" value="UniProtKB-ARBA"/>
</dbReference>
<dbReference type="FunFam" id="1.10.287.950:FF:000001">
    <property type="entry name" value="Methyl-accepting chemotaxis sensory transducer"/>
    <property type="match status" value="1"/>
</dbReference>
<accession>A0A511QC39</accession>
<dbReference type="GO" id="GO:0016020">
    <property type="term" value="C:membrane"/>
    <property type="evidence" value="ECO:0007669"/>
    <property type="project" value="UniProtKB-SubCell"/>
</dbReference>
<dbReference type="OrthoDB" id="9781845at2"/>
<evidence type="ECO:0000256" key="2">
    <source>
        <dbReference type="ARBA" id="ARBA00023224"/>
    </source>
</evidence>
<evidence type="ECO:0000256" key="1">
    <source>
        <dbReference type="ARBA" id="ARBA00004370"/>
    </source>
</evidence>
<keyword evidence="5" id="KW-0175">Coiled coil</keyword>
<organism evidence="8 9">
    <name type="scientific">Vibrio sagamiensis NBRC 104589</name>
    <dbReference type="NCBI Taxonomy" id="1219064"/>
    <lineage>
        <taxon>Bacteria</taxon>
        <taxon>Pseudomonadati</taxon>
        <taxon>Pseudomonadota</taxon>
        <taxon>Gammaproteobacteria</taxon>
        <taxon>Vibrionales</taxon>
        <taxon>Vibrionaceae</taxon>
        <taxon>Vibrio</taxon>
    </lineage>
</organism>
<dbReference type="Gene3D" id="1.10.287.950">
    <property type="entry name" value="Methyl-accepting chemotaxis protein"/>
    <property type="match status" value="1"/>
</dbReference>
<dbReference type="InterPro" id="IPR003660">
    <property type="entry name" value="HAMP_dom"/>
</dbReference>
<dbReference type="EMBL" id="BJXJ01000007">
    <property type="protein sequence ID" value="GEM74863.1"/>
    <property type="molecule type" value="Genomic_DNA"/>
</dbReference>
<dbReference type="CDD" id="cd11386">
    <property type="entry name" value="MCP_signal"/>
    <property type="match status" value="1"/>
</dbReference>
<dbReference type="Pfam" id="PF00015">
    <property type="entry name" value="MCPsignal"/>
    <property type="match status" value="1"/>
</dbReference>
<dbReference type="PROSITE" id="PS50111">
    <property type="entry name" value="CHEMOTAXIS_TRANSDUC_2"/>
    <property type="match status" value="1"/>
</dbReference>